<keyword evidence="1" id="KW-1133">Transmembrane helix</keyword>
<evidence type="ECO:0000313" key="2">
    <source>
        <dbReference type="EMBL" id="KRZ54848.1"/>
    </source>
</evidence>
<dbReference type="AlphaFoldDB" id="A0A0V1L5P1"/>
<comment type="caution">
    <text evidence="2">The sequence shown here is derived from an EMBL/GenBank/DDBJ whole genome shotgun (WGS) entry which is preliminary data.</text>
</comment>
<gene>
    <name evidence="2" type="ORF">T02_632</name>
</gene>
<evidence type="ECO:0000256" key="1">
    <source>
        <dbReference type="SAM" id="Phobius"/>
    </source>
</evidence>
<protein>
    <submittedName>
        <fullName evidence="2">Uncharacterized protein</fullName>
    </submittedName>
</protein>
<proteinExistence type="predicted"/>
<name>A0A0V1L5P1_9BILA</name>
<keyword evidence="3" id="KW-1185">Reference proteome</keyword>
<organism evidence="2 3">
    <name type="scientific">Trichinella nativa</name>
    <dbReference type="NCBI Taxonomy" id="6335"/>
    <lineage>
        <taxon>Eukaryota</taxon>
        <taxon>Metazoa</taxon>
        <taxon>Ecdysozoa</taxon>
        <taxon>Nematoda</taxon>
        <taxon>Enoplea</taxon>
        <taxon>Dorylaimia</taxon>
        <taxon>Trichinellida</taxon>
        <taxon>Trichinellidae</taxon>
        <taxon>Trichinella</taxon>
    </lineage>
</organism>
<dbReference type="Proteomes" id="UP000054721">
    <property type="component" value="Unassembled WGS sequence"/>
</dbReference>
<keyword evidence="1" id="KW-0472">Membrane</keyword>
<reference evidence="2 3" key="1">
    <citation type="submission" date="2015-05" db="EMBL/GenBank/DDBJ databases">
        <title>Evolution of Trichinella species and genotypes.</title>
        <authorList>
            <person name="Korhonen P.K."/>
            <person name="Edoardo P."/>
            <person name="Giuseppe L.R."/>
            <person name="Gasser R.B."/>
        </authorList>
    </citation>
    <scope>NUCLEOTIDE SEQUENCE [LARGE SCALE GENOMIC DNA]</scope>
    <source>
        <strain evidence="2">ISS10</strain>
    </source>
</reference>
<keyword evidence="1" id="KW-0812">Transmembrane</keyword>
<evidence type="ECO:0000313" key="3">
    <source>
        <dbReference type="Proteomes" id="UP000054721"/>
    </source>
</evidence>
<accession>A0A0V1L5P1</accession>
<dbReference type="EMBL" id="JYDW01000128">
    <property type="protein sequence ID" value="KRZ54848.1"/>
    <property type="molecule type" value="Genomic_DNA"/>
</dbReference>
<feature type="transmembrane region" description="Helical" evidence="1">
    <location>
        <begin position="40"/>
        <end position="58"/>
    </location>
</feature>
<sequence length="74" mass="8245">MPTKQDGLYYTISGSVEKDCTKISVTICKASAFCSIRQQSTFYCAVFALISFVQFLELGHLRAKSSFSIPFHVP</sequence>